<feature type="domain" description="Pyridine nucleotide-disulphide oxidoreductase dimerisation" evidence="6">
    <location>
        <begin position="338"/>
        <end position="440"/>
    </location>
</feature>
<dbReference type="PIRSF" id="PIRSF000350">
    <property type="entry name" value="Mercury_reductase_MerA"/>
    <property type="match status" value="1"/>
</dbReference>
<protein>
    <recommendedName>
        <fullName evidence="10">Glutathione reductase</fullName>
    </recommendedName>
</protein>
<dbReference type="Pfam" id="PF02852">
    <property type="entry name" value="Pyr_redox_dim"/>
    <property type="match status" value="1"/>
</dbReference>
<proteinExistence type="inferred from homology"/>
<evidence type="ECO:0008006" key="10">
    <source>
        <dbReference type="Google" id="ProtNLM"/>
    </source>
</evidence>
<evidence type="ECO:0000259" key="6">
    <source>
        <dbReference type="Pfam" id="PF02852"/>
    </source>
</evidence>
<dbReference type="PANTHER" id="PTHR43014:SF5">
    <property type="entry name" value="GLUTATHIONE REDUCTASE (NADPH)"/>
    <property type="match status" value="1"/>
</dbReference>
<keyword evidence="4" id="KW-0547">Nucleotide-binding</keyword>
<accession>A0A0C1M5X3</accession>
<comment type="similarity">
    <text evidence="1">Belongs to the class-I pyridine nucleotide-disulfide oxidoreductase family.</text>
</comment>
<dbReference type="InterPro" id="IPR004099">
    <property type="entry name" value="Pyr_nucl-diS_OxRdtase_dimer"/>
</dbReference>
<dbReference type="EMBL" id="JOJZ01000019">
    <property type="protein sequence ID" value="KID41629.1"/>
    <property type="molecule type" value="Genomic_DNA"/>
</dbReference>
<organism evidence="8 9">
    <name type="scientific">Fructilactobacillus fructivorans</name>
    <dbReference type="NCBI Taxonomy" id="1614"/>
    <lineage>
        <taxon>Bacteria</taxon>
        <taxon>Bacillati</taxon>
        <taxon>Bacillota</taxon>
        <taxon>Bacilli</taxon>
        <taxon>Lactobacillales</taxon>
        <taxon>Lactobacillaceae</taxon>
        <taxon>Fructilactobacillus</taxon>
    </lineage>
</organism>
<feature type="binding site" evidence="4">
    <location>
        <position position="301"/>
    </location>
    <ligand>
        <name>FAD</name>
        <dbReference type="ChEBI" id="CHEBI:57692"/>
    </ligand>
</feature>
<dbReference type="GO" id="GO:0016491">
    <property type="term" value="F:oxidoreductase activity"/>
    <property type="evidence" value="ECO:0007669"/>
    <property type="project" value="InterPro"/>
</dbReference>
<evidence type="ECO:0000259" key="7">
    <source>
        <dbReference type="Pfam" id="PF07992"/>
    </source>
</evidence>
<keyword evidence="3 4" id="KW-0274">FAD</keyword>
<reference evidence="8 9" key="1">
    <citation type="submission" date="2014-06" db="EMBL/GenBank/DDBJ databases">
        <title>Functional and comparative genomic analyses of the Drosophila gut microbiota identify candidate symbiosis factors.</title>
        <authorList>
            <person name="Newell P.D."/>
            <person name="Chaston J.M."/>
            <person name="Douglas A.E."/>
        </authorList>
    </citation>
    <scope>NUCLEOTIDE SEQUENCE [LARGE SCALE GENOMIC DNA]</scope>
    <source>
        <strain evidence="8 9">DmCS_002</strain>
    </source>
</reference>
<evidence type="ECO:0000313" key="9">
    <source>
        <dbReference type="Proteomes" id="UP000031397"/>
    </source>
</evidence>
<keyword evidence="4" id="KW-0520">NAD</keyword>
<evidence type="ECO:0000256" key="3">
    <source>
        <dbReference type="ARBA" id="ARBA00022827"/>
    </source>
</evidence>
<gene>
    <name evidence="8" type="ORF">LfDm3_0871</name>
</gene>
<dbReference type="PANTHER" id="PTHR43014">
    <property type="entry name" value="MERCURIC REDUCTASE"/>
    <property type="match status" value="1"/>
</dbReference>
<name>A0A0C1M5X3_9LACO</name>
<feature type="domain" description="FAD/NAD(P)-binding" evidence="7">
    <location>
        <begin position="9"/>
        <end position="316"/>
    </location>
</feature>
<sequence>MSENNYQFDVLYLGSGHGAFNGAIPLALKGKKAGIIEVGKIGGTCPNRGCNAKIALDFPVKMKKDVDNFQGHGLDGTPKINWADNVKHEKEVISQLPGGIEQGLKSVGIDVIHGYGKIVDAHTIEVNGTKYTADKLVVATGAHYHKIDIPGADLANDGTDFLNLEKQPDRMTVIGGGYIAIEFATIAANAGTKVTILLHHDKALRKFYQPFVEDLLKDLEAQGVQVVRDVNPESIEKSGDSFVVKTNKDDYDADWILDATGRDPNVEGFGLKEVGVDYDKNGIKVDDHLQTSVDSIYAAGDVLDKKVGKLTPTAIYESMYLTKLFTGATTDPIEYPAVPSAVFASPRIAEIGVSVDEAKANPDKYDVKESDLSTDWFRFAMQENKGQTIAVTDKQGYLVGATEISSEADNVISILAPFIEYHISPEKMSNLIPLFPTLGSETLNHL</sequence>
<dbReference type="InterPro" id="IPR001100">
    <property type="entry name" value="Pyr_nuc-diS_OxRdtase"/>
</dbReference>
<comment type="caution">
    <text evidence="8">The sequence shown here is derived from an EMBL/GenBank/DDBJ whole genome shotgun (WGS) entry which is preliminary data.</text>
</comment>
<evidence type="ECO:0000256" key="2">
    <source>
        <dbReference type="ARBA" id="ARBA00022630"/>
    </source>
</evidence>
<dbReference type="Pfam" id="PF07992">
    <property type="entry name" value="Pyr_redox_2"/>
    <property type="match status" value="1"/>
</dbReference>
<evidence type="ECO:0000313" key="8">
    <source>
        <dbReference type="EMBL" id="KID41629.1"/>
    </source>
</evidence>
<dbReference type="GeneID" id="74913536"/>
<keyword evidence="2" id="KW-0285">Flavoprotein</keyword>
<feature type="binding site" evidence="4">
    <location>
        <begin position="175"/>
        <end position="182"/>
    </location>
    <ligand>
        <name>NAD(+)</name>
        <dbReference type="ChEBI" id="CHEBI:57540"/>
    </ligand>
</feature>
<dbReference type="AlphaFoldDB" id="A0A0C1M5X3"/>
<dbReference type="PATRIC" id="fig|1614.7.peg.826"/>
<evidence type="ECO:0000256" key="4">
    <source>
        <dbReference type="PIRSR" id="PIRSR000350-3"/>
    </source>
</evidence>
<dbReference type="SUPFAM" id="SSF55424">
    <property type="entry name" value="FAD/NAD-linked reductases, dimerisation (C-terminal) domain"/>
    <property type="match status" value="1"/>
</dbReference>
<dbReference type="Proteomes" id="UP000031397">
    <property type="component" value="Unassembled WGS sequence"/>
</dbReference>
<comment type="cofactor">
    <cofactor evidence="4">
        <name>FAD</name>
        <dbReference type="ChEBI" id="CHEBI:57692"/>
    </cofactor>
    <text evidence="4">Binds 1 FAD per subunit.</text>
</comment>
<dbReference type="InterPro" id="IPR023753">
    <property type="entry name" value="FAD/NAD-binding_dom"/>
</dbReference>
<dbReference type="InterPro" id="IPR036188">
    <property type="entry name" value="FAD/NAD-bd_sf"/>
</dbReference>
<dbReference type="PRINTS" id="PR00411">
    <property type="entry name" value="PNDRDTASEI"/>
</dbReference>
<dbReference type="GO" id="GO:0000166">
    <property type="term" value="F:nucleotide binding"/>
    <property type="evidence" value="ECO:0007669"/>
    <property type="project" value="UniProtKB-KW"/>
</dbReference>
<dbReference type="InterPro" id="IPR016156">
    <property type="entry name" value="FAD/NAD-linked_Rdtase_dimer_sf"/>
</dbReference>
<dbReference type="OrthoDB" id="9800167at2"/>
<dbReference type="RefSeq" id="WP_039144405.1">
    <property type="nucleotide sequence ID" value="NZ_JOJZ01000019.1"/>
</dbReference>
<feature type="disulfide bond" description="Redox-active" evidence="5">
    <location>
        <begin position="45"/>
        <end position="50"/>
    </location>
</feature>
<feature type="binding site" evidence="4">
    <location>
        <position position="261"/>
    </location>
    <ligand>
        <name>NAD(+)</name>
        <dbReference type="ChEBI" id="CHEBI:57540"/>
    </ligand>
</feature>
<dbReference type="Gene3D" id="3.50.50.60">
    <property type="entry name" value="FAD/NAD(P)-binding domain"/>
    <property type="match status" value="2"/>
</dbReference>
<feature type="binding site" evidence="4">
    <location>
        <position position="116"/>
    </location>
    <ligand>
        <name>FAD</name>
        <dbReference type="ChEBI" id="CHEBI:57692"/>
    </ligand>
</feature>
<dbReference type="SUPFAM" id="SSF51905">
    <property type="entry name" value="FAD/NAD(P)-binding domain"/>
    <property type="match status" value="1"/>
</dbReference>
<keyword evidence="9" id="KW-1185">Reference proteome</keyword>
<evidence type="ECO:0000256" key="1">
    <source>
        <dbReference type="ARBA" id="ARBA00007532"/>
    </source>
</evidence>
<dbReference type="Gene3D" id="3.30.390.30">
    <property type="match status" value="1"/>
</dbReference>
<evidence type="ECO:0000256" key="5">
    <source>
        <dbReference type="PIRSR" id="PIRSR000350-4"/>
    </source>
</evidence>
<dbReference type="PRINTS" id="PR00368">
    <property type="entry name" value="FADPNR"/>
</dbReference>